<evidence type="ECO:0000313" key="4">
    <source>
        <dbReference type="Proteomes" id="UP000061432"/>
    </source>
</evidence>
<evidence type="ECO:0000256" key="2">
    <source>
        <dbReference type="SAM" id="SignalP"/>
    </source>
</evidence>
<gene>
    <name evidence="3" type="ORF">Maq22A_3p50030</name>
</gene>
<geneLocation type="plasmid" evidence="4">
    <name>pMaq22A_3p DNA</name>
</geneLocation>
<dbReference type="KEGG" id="maqu:Maq22A_3p50030"/>
<feature type="signal peptide" evidence="2">
    <location>
        <begin position="1"/>
        <end position="20"/>
    </location>
</feature>
<proteinExistence type="predicted"/>
<dbReference type="Proteomes" id="UP000061432">
    <property type="component" value="Plasmid pMaq22A_3p"/>
</dbReference>
<evidence type="ECO:0000313" key="3">
    <source>
        <dbReference type="EMBL" id="BAQ50262.1"/>
    </source>
</evidence>
<reference evidence="3 4" key="1">
    <citation type="journal article" date="2015" name="Genome Announc.">
        <title>Complete Genome Sequence of Methylobacterium aquaticum Strain 22A, Isolated from Racomitrium japonicum Moss.</title>
        <authorList>
            <person name="Tani A."/>
            <person name="Ogura Y."/>
            <person name="Hayashi T."/>
            <person name="Kimbara K."/>
        </authorList>
    </citation>
    <scope>NUCLEOTIDE SEQUENCE [LARGE SCALE GENOMIC DNA]</scope>
    <source>
        <strain evidence="3 4">MA-22A</strain>
        <plasmid evidence="4">Plasmid pMaq22A_3p DNA</plasmid>
    </source>
</reference>
<feature type="chain" id="PRO_5002200015" evidence="2">
    <location>
        <begin position="21"/>
        <end position="82"/>
    </location>
</feature>
<accession>A0A0C6FT77</accession>
<dbReference type="RefSeq" id="WP_060851311.1">
    <property type="nucleotide sequence ID" value="NZ_AP014707.1"/>
</dbReference>
<keyword evidence="3" id="KW-0614">Plasmid</keyword>
<feature type="region of interest" description="Disordered" evidence="1">
    <location>
        <begin position="60"/>
        <end position="82"/>
    </location>
</feature>
<sequence>MRRRAFLGLLGGLAATPVVARLPELPAPPPAGPRITAGWISAEDIVRNSICAPKLRVSVPNPLNGPPTILEDLPHEPSPSSR</sequence>
<keyword evidence="2" id="KW-0732">Signal</keyword>
<dbReference type="EMBL" id="AP014707">
    <property type="protein sequence ID" value="BAQ50262.1"/>
    <property type="molecule type" value="Genomic_DNA"/>
</dbReference>
<organism evidence="3 4">
    <name type="scientific">Methylobacterium aquaticum</name>
    <dbReference type="NCBI Taxonomy" id="270351"/>
    <lineage>
        <taxon>Bacteria</taxon>
        <taxon>Pseudomonadati</taxon>
        <taxon>Pseudomonadota</taxon>
        <taxon>Alphaproteobacteria</taxon>
        <taxon>Hyphomicrobiales</taxon>
        <taxon>Methylobacteriaceae</taxon>
        <taxon>Methylobacterium</taxon>
    </lineage>
</organism>
<name>A0A0C6FT77_9HYPH</name>
<evidence type="ECO:0000256" key="1">
    <source>
        <dbReference type="SAM" id="MobiDB-lite"/>
    </source>
</evidence>
<reference evidence="4" key="2">
    <citation type="submission" date="2015-01" db="EMBL/GenBank/DDBJ databases">
        <title>Complete genome sequence of Methylobacterium aquaticum strain 22A.</title>
        <authorList>
            <person name="Tani A."/>
            <person name="Ogura Y."/>
            <person name="Hayashi T."/>
        </authorList>
    </citation>
    <scope>NUCLEOTIDE SEQUENCE [LARGE SCALE GENOMIC DNA]</scope>
    <source>
        <strain evidence="4">MA-22A</strain>
        <plasmid evidence="4">Plasmid pMaq22A_3p DNA</plasmid>
    </source>
</reference>
<dbReference type="PATRIC" id="fig|270351.10.peg.7450"/>
<dbReference type="AlphaFoldDB" id="A0A0C6FT77"/>
<protein>
    <submittedName>
        <fullName evidence="3">Uncharacterized protein</fullName>
    </submittedName>
</protein>